<name>A0A1G5UUC0_9FIRM</name>
<dbReference type="GO" id="GO:0003700">
    <property type="term" value="F:DNA-binding transcription factor activity"/>
    <property type="evidence" value="ECO:0007669"/>
    <property type="project" value="InterPro"/>
</dbReference>
<dbReference type="PANTHER" id="PTHR30419">
    <property type="entry name" value="HTH-TYPE TRANSCRIPTIONAL REGULATOR YBHD"/>
    <property type="match status" value="1"/>
</dbReference>
<dbReference type="SUPFAM" id="SSF46785">
    <property type="entry name" value="Winged helix' DNA-binding domain"/>
    <property type="match status" value="1"/>
</dbReference>
<dbReference type="InterPro" id="IPR000847">
    <property type="entry name" value="LysR_HTH_N"/>
</dbReference>
<keyword evidence="2" id="KW-0805">Transcription regulation</keyword>
<dbReference type="SUPFAM" id="SSF53850">
    <property type="entry name" value="Periplasmic binding protein-like II"/>
    <property type="match status" value="1"/>
</dbReference>
<keyword evidence="4" id="KW-0804">Transcription</keyword>
<organism evidence="6 7">
    <name type="scientific">Allisonella histaminiformans</name>
    <dbReference type="NCBI Taxonomy" id="209880"/>
    <lineage>
        <taxon>Bacteria</taxon>
        <taxon>Bacillati</taxon>
        <taxon>Bacillota</taxon>
        <taxon>Negativicutes</taxon>
        <taxon>Veillonellales</taxon>
        <taxon>Veillonellaceae</taxon>
        <taxon>Allisonella</taxon>
    </lineage>
</organism>
<feature type="domain" description="HTH lysR-type" evidence="5">
    <location>
        <begin position="1"/>
        <end position="58"/>
    </location>
</feature>
<dbReference type="InterPro" id="IPR036388">
    <property type="entry name" value="WH-like_DNA-bd_sf"/>
</dbReference>
<evidence type="ECO:0000256" key="1">
    <source>
        <dbReference type="ARBA" id="ARBA00009437"/>
    </source>
</evidence>
<dbReference type="InterPro" id="IPR036390">
    <property type="entry name" value="WH_DNA-bd_sf"/>
</dbReference>
<accession>A0A1G5UUC0</accession>
<dbReference type="GO" id="GO:0003677">
    <property type="term" value="F:DNA binding"/>
    <property type="evidence" value="ECO:0007669"/>
    <property type="project" value="UniProtKB-KW"/>
</dbReference>
<proteinExistence type="inferred from homology"/>
<reference evidence="6 7" key="1">
    <citation type="submission" date="2016-10" db="EMBL/GenBank/DDBJ databases">
        <authorList>
            <person name="de Groot N.N."/>
        </authorList>
    </citation>
    <scope>NUCLEOTIDE SEQUENCE [LARGE SCALE GENOMIC DNA]</scope>
    <source>
        <strain evidence="6 7">DSM 15230</strain>
    </source>
</reference>
<evidence type="ECO:0000313" key="7">
    <source>
        <dbReference type="Proteomes" id="UP000199689"/>
    </source>
</evidence>
<dbReference type="Proteomes" id="UP000199689">
    <property type="component" value="Unassembled WGS sequence"/>
</dbReference>
<dbReference type="AlphaFoldDB" id="A0A1G5UUC0"/>
<keyword evidence="3 6" id="KW-0238">DNA-binding</keyword>
<dbReference type="Gene3D" id="1.10.10.10">
    <property type="entry name" value="Winged helix-like DNA-binding domain superfamily/Winged helix DNA-binding domain"/>
    <property type="match status" value="1"/>
</dbReference>
<protein>
    <submittedName>
        <fullName evidence="6">DNA-binding transcriptional regulator, LysR family</fullName>
    </submittedName>
</protein>
<sequence>MELRVMRYFLAVAREENITKAAEKLHLTQPTLSRQLKELEEELGTDLFVRGKRRTTLTEAGILFKTRAEEIMSLEERTRNEFAHLGEAVAGDVYIGCGETEAMRDVIKALAPVLRQYTDVHLHLLSGNTRQSLDYMEKGLLDFALLCRSIPPENYHYIQLPYRDTWGLLMRKDNPLADKPGIRAVDLRKEPVIVSSQLASRNEIQRWMGEYTSLHVTATYNLAYNAAFLVEQGMGSMIIYDRLVPCGTDLRPDLVFRPFIPALHSGNFFVWKKEHTLSRAAEILKKRMEECFKNA</sequence>
<evidence type="ECO:0000256" key="4">
    <source>
        <dbReference type="ARBA" id="ARBA00023163"/>
    </source>
</evidence>
<dbReference type="InterPro" id="IPR005119">
    <property type="entry name" value="LysR_subst-bd"/>
</dbReference>
<dbReference type="PANTHER" id="PTHR30419:SF8">
    <property type="entry name" value="NITROGEN ASSIMILATION TRANSCRIPTIONAL ACTIVATOR-RELATED"/>
    <property type="match status" value="1"/>
</dbReference>
<dbReference type="Gene3D" id="3.40.190.10">
    <property type="entry name" value="Periplasmic binding protein-like II"/>
    <property type="match status" value="2"/>
</dbReference>
<dbReference type="STRING" id="209880.SAMN02910343_00054"/>
<evidence type="ECO:0000313" key="6">
    <source>
        <dbReference type="EMBL" id="SDA37169.1"/>
    </source>
</evidence>
<dbReference type="EMBL" id="FMXA01000003">
    <property type="protein sequence ID" value="SDA37169.1"/>
    <property type="molecule type" value="Genomic_DNA"/>
</dbReference>
<dbReference type="PROSITE" id="PS50931">
    <property type="entry name" value="HTH_LYSR"/>
    <property type="match status" value="1"/>
</dbReference>
<keyword evidence="7" id="KW-1185">Reference proteome</keyword>
<dbReference type="GO" id="GO:0005829">
    <property type="term" value="C:cytosol"/>
    <property type="evidence" value="ECO:0007669"/>
    <property type="project" value="TreeGrafter"/>
</dbReference>
<dbReference type="InterPro" id="IPR050950">
    <property type="entry name" value="HTH-type_LysR_regulators"/>
</dbReference>
<dbReference type="Pfam" id="PF03466">
    <property type="entry name" value="LysR_substrate"/>
    <property type="match status" value="1"/>
</dbReference>
<dbReference type="Pfam" id="PF00126">
    <property type="entry name" value="HTH_1"/>
    <property type="match status" value="1"/>
</dbReference>
<dbReference type="OrthoDB" id="1624015at2"/>
<evidence type="ECO:0000256" key="3">
    <source>
        <dbReference type="ARBA" id="ARBA00023125"/>
    </source>
</evidence>
<dbReference type="PRINTS" id="PR00039">
    <property type="entry name" value="HTHLYSR"/>
</dbReference>
<comment type="similarity">
    <text evidence="1">Belongs to the LysR transcriptional regulatory family.</text>
</comment>
<evidence type="ECO:0000256" key="2">
    <source>
        <dbReference type="ARBA" id="ARBA00023015"/>
    </source>
</evidence>
<dbReference type="CDD" id="cd05466">
    <property type="entry name" value="PBP2_LTTR_substrate"/>
    <property type="match status" value="1"/>
</dbReference>
<dbReference type="FunFam" id="1.10.10.10:FF:000001">
    <property type="entry name" value="LysR family transcriptional regulator"/>
    <property type="match status" value="1"/>
</dbReference>
<gene>
    <name evidence="6" type="ORF">SAMN02910343_00054</name>
</gene>
<evidence type="ECO:0000259" key="5">
    <source>
        <dbReference type="PROSITE" id="PS50931"/>
    </source>
</evidence>